<dbReference type="Proteomes" id="UP000245702">
    <property type="component" value="Unassembled WGS sequence"/>
</dbReference>
<protein>
    <recommendedName>
        <fullName evidence="3">DUF4423 domain-containing protein</fullName>
    </recommendedName>
</protein>
<accession>A0ABM9W6K0</accession>
<reference evidence="1 2" key="1">
    <citation type="submission" date="2016-01" db="EMBL/GenBank/DDBJ databases">
        <authorList>
            <person name="Brown R."/>
        </authorList>
    </citation>
    <scope>NUCLEOTIDE SEQUENCE [LARGE SCALE GENOMIC DNA]</scope>
    <source>
        <strain evidence="1">Sporomusa sphaeroides DSM 2875</strain>
    </source>
</reference>
<dbReference type="EMBL" id="FCOW01000021">
    <property type="protein sequence ID" value="CVK20663.1"/>
    <property type="molecule type" value="Genomic_DNA"/>
</dbReference>
<evidence type="ECO:0008006" key="3">
    <source>
        <dbReference type="Google" id="ProtNLM"/>
    </source>
</evidence>
<proteinExistence type="predicted"/>
<sequence>MSRRAGKFREVDFTHEEFCQHFRMDEKTFRNRFKRFCEIYDIEKNNFKRNYEKAGCYFWAVEWAELAGLLIETLPQNPCFRTNAQQEGVTSTKIHQYYEKLLEETESNLPEHIRELVEALPSFIATKRMIDRLPVLEQKIGELVACLIKIGNEQPGDILDYIQYTLDKWIYHLHEVTI</sequence>
<gene>
    <name evidence="1" type="ORF">SSPH_03331</name>
</gene>
<evidence type="ECO:0000313" key="2">
    <source>
        <dbReference type="Proteomes" id="UP000245702"/>
    </source>
</evidence>
<keyword evidence="2" id="KW-1185">Reference proteome</keyword>
<evidence type="ECO:0000313" key="1">
    <source>
        <dbReference type="EMBL" id="CVK20663.1"/>
    </source>
</evidence>
<dbReference type="RefSeq" id="WP_075758074.1">
    <property type="nucleotide sequence ID" value="NZ_CP146991.1"/>
</dbReference>
<comment type="caution">
    <text evidence="1">The sequence shown here is derived from an EMBL/GenBank/DDBJ whole genome shotgun (WGS) entry which is preliminary data.</text>
</comment>
<organism evidence="1 2">
    <name type="scientific">Sporomusa sphaeroides DSM 2875</name>
    <dbReference type="NCBI Taxonomy" id="1337886"/>
    <lineage>
        <taxon>Bacteria</taxon>
        <taxon>Bacillati</taxon>
        <taxon>Bacillota</taxon>
        <taxon>Negativicutes</taxon>
        <taxon>Selenomonadales</taxon>
        <taxon>Sporomusaceae</taxon>
        <taxon>Sporomusa</taxon>
    </lineage>
</organism>
<name>A0ABM9W6K0_9FIRM</name>